<organism evidence="1 2">
    <name type="scientific">Gracilibacillus xinjiangensis</name>
    <dbReference type="NCBI Taxonomy" id="1193282"/>
    <lineage>
        <taxon>Bacteria</taxon>
        <taxon>Bacillati</taxon>
        <taxon>Bacillota</taxon>
        <taxon>Bacilli</taxon>
        <taxon>Bacillales</taxon>
        <taxon>Bacillaceae</taxon>
        <taxon>Gracilibacillus</taxon>
    </lineage>
</organism>
<sequence length="117" mass="13807">MNNITLYYDYVDNQKSPIWLVVDNFNWTSSVIYISINHFNTEVITNFLSNELSTTVLLSDLVINEKYPDKIGIKLYGIEQRINQIGMMRKDIRKLVIRTVDLKEIIYINRKKVAKFS</sequence>
<evidence type="ECO:0000313" key="1">
    <source>
        <dbReference type="EMBL" id="MFC4403281.1"/>
    </source>
</evidence>
<dbReference type="Proteomes" id="UP001595882">
    <property type="component" value="Unassembled WGS sequence"/>
</dbReference>
<accession>A0ABV8WTS8</accession>
<proteinExistence type="predicted"/>
<protein>
    <recommendedName>
        <fullName evidence="3">Type II toxin-antitoxin system PemK/MazF family toxin</fullName>
    </recommendedName>
</protein>
<dbReference type="RefSeq" id="WP_390251661.1">
    <property type="nucleotide sequence ID" value="NZ_JBHSDT010000004.1"/>
</dbReference>
<evidence type="ECO:0008006" key="3">
    <source>
        <dbReference type="Google" id="ProtNLM"/>
    </source>
</evidence>
<gene>
    <name evidence="1" type="ORF">ACFOY7_09340</name>
</gene>
<keyword evidence="2" id="KW-1185">Reference proteome</keyword>
<name>A0ABV8WTS8_9BACI</name>
<dbReference type="EMBL" id="JBHSDT010000004">
    <property type="protein sequence ID" value="MFC4403281.1"/>
    <property type="molecule type" value="Genomic_DNA"/>
</dbReference>
<comment type="caution">
    <text evidence="1">The sequence shown here is derived from an EMBL/GenBank/DDBJ whole genome shotgun (WGS) entry which is preliminary data.</text>
</comment>
<reference evidence="2" key="1">
    <citation type="journal article" date="2019" name="Int. J. Syst. Evol. Microbiol.">
        <title>The Global Catalogue of Microorganisms (GCM) 10K type strain sequencing project: providing services to taxonomists for standard genome sequencing and annotation.</title>
        <authorList>
            <consortium name="The Broad Institute Genomics Platform"/>
            <consortium name="The Broad Institute Genome Sequencing Center for Infectious Disease"/>
            <person name="Wu L."/>
            <person name="Ma J."/>
        </authorList>
    </citation>
    <scope>NUCLEOTIDE SEQUENCE [LARGE SCALE GENOMIC DNA]</scope>
    <source>
        <strain evidence="2">CCUG 37865</strain>
    </source>
</reference>
<evidence type="ECO:0000313" key="2">
    <source>
        <dbReference type="Proteomes" id="UP001595882"/>
    </source>
</evidence>